<dbReference type="Pfam" id="PF13246">
    <property type="entry name" value="Cation_ATPase"/>
    <property type="match status" value="1"/>
</dbReference>
<gene>
    <name evidence="13" type="ORF">SMCB_2005</name>
</gene>
<dbReference type="Gene3D" id="3.40.50.1000">
    <property type="entry name" value="HAD superfamily/HAD-like"/>
    <property type="match status" value="1"/>
</dbReference>
<feature type="transmembrane region" description="Helical" evidence="11">
    <location>
        <begin position="740"/>
        <end position="761"/>
    </location>
</feature>
<dbReference type="InterPro" id="IPR023298">
    <property type="entry name" value="ATPase_P-typ_TM_dom_sf"/>
</dbReference>
<dbReference type="PRINTS" id="PR00120">
    <property type="entry name" value="HATPASE"/>
</dbReference>
<evidence type="ECO:0000256" key="6">
    <source>
        <dbReference type="ARBA" id="ARBA00022840"/>
    </source>
</evidence>
<dbReference type="GO" id="GO:0005391">
    <property type="term" value="F:P-type sodium:potassium-exchanging transporter activity"/>
    <property type="evidence" value="ECO:0007669"/>
    <property type="project" value="TreeGrafter"/>
</dbReference>
<dbReference type="InterPro" id="IPR018303">
    <property type="entry name" value="ATPase_P-typ_P_site"/>
</dbReference>
<dbReference type="CDD" id="cd02080">
    <property type="entry name" value="P-type_ATPase_cation"/>
    <property type="match status" value="1"/>
</dbReference>
<dbReference type="GO" id="GO:0005524">
    <property type="term" value="F:ATP binding"/>
    <property type="evidence" value="ECO:0007669"/>
    <property type="project" value="UniProtKB-KW"/>
</dbReference>
<dbReference type="SFLD" id="SFLDG00002">
    <property type="entry name" value="C1.7:_P-type_atpase_like"/>
    <property type="match status" value="1"/>
</dbReference>
<dbReference type="InterPro" id="IPR059000">
    <property type="entry name" value="ATPase_P-type_domA"/>
</dbReference>
<dbReference type="InterPro" id="IPR001757">
    <property type="entry name" value="P_typ_ATPase"/>
</dbReference>
<dbReference type="FunFam" id="2.70.150.10:FF:000160">
    <property type="entry name" value="Sarcoplasmic/endoplasmic reticulum calcium ATPase 1"/>
    <property type="match status" value="1"/>
</dbReference>
<dbReference type="InterPro" id="IPR004014">
    <property type="entry name" value="ATPase_P-typ_cation-transptr_N"/>
</dbReference>
<dbReference type="KEGG" id="cbab:SMCB_2005"/>
<keyword evidence="3" id="KW-0597">Phosphoprotein</keyword>
<dbReference type="GO" id="GO:1902600">
    <property type="term" value="P:proton transmembrane transport"/>
    <property type="evidence" value="ECO:0007669"/>
    <property type="project" value="TreeGrafter"/>
</dbReference>
<feature type="domain" description="Cation-transporting P-type ATPase N-terminal" evidence="12">
    <location>
        <begin position="51"/>
        <end position="125"/>
    </location>
</feature>
<dbReference type="SMART" id="SM00831">
    <property type="entry name" value="Cation_ATPase_N"/>
    <property type="match status" value="1"/>
</dbReference>
<dbReference type="Pfam" id="PF00122">
    <property type="entry name" value="E1-E2_ATPase"/>
    <property type="match status" value="1"/>
</dbReference>
<accession>A0A060NXG9</accession>
<dbReference type="SUPFAM" id="SSF81660">
    <property type="entry name" value="Metal cation-transporting ATPase, ATP-binding domain N"/>
    <property type="match status" value="1"/>
</dbReference>
<dbReference type="GO" id="GO:1990573">
    <property type="term" value="P:potassium ion import across plasma membrane"/>
    <property type="evidence" value="ECO:0007669"/>
    <property type="project" value="TreeGrafter"/>
</dbReference>
<feature type="transmembrane region" description="Helical" evidence="11">
    <location>
        <begin position="874"/>
        <end position="896"/>
    </location>
</feature>
<evidence type="ECO:0000256" key="11">
    <source>
        <dbReference type="SAM" id="Phobius"/>
    </source>
</evidence>
<feature type="transmembrane region" description="Helical" evidence="11">
    <location>
        <begin position="319"/>
        <end position="345"/>
    </location>
</feature>
<feature type="transmembrane region" description="Helical" evidence="11">
    <location>
        <begin position="845"/>
        <end position="862"/>
    </location>
</feature>
<comment type="similarity">
    <text evidence="2">Belongs to the cation transport ATPase (P-type) (TC 3.A.3) family. Type IIA subfamily.</text>
</comment>
<dbReference type="Pfam" id="PF00689">
    <property type="entry name" value="Cation_ATPase_C"/>
    <property type="match status" value="1"/>
</dbReference>
<evidence type="ECO:0000313" key="13">
    <source>
        <dbReference type="EMBL" id="BAO84233.1"/>
    </source>
</evidence>
<dbReference type="GO" id="GO:0012505">
    <property type="term" value="C:endomembrane system"/>
    <property type="evidence" value="ECO:0007669"/>
    <property type="project" value="UniProtKB-SubCell"/>
</dbReference>
<dbReference type="SFLD" id="SFLDS00003">
    <property type="entry name" value="Haloacid_Dehalogenase"/>
    <property type="match status" value="1"/>
</dbReference>
<dbReference type="NCBIfam" id="TIGR01494">
    <property type="entry name" value="ATPase_P-type"/>
    <property type="match status" value="2"/>
</dbReference>
<dbReference type="PROSITE" id="PS00154">
    <property type="entry name" value="ATPASE_E1_E2"/>
    <property type="match status" value="1"/>
</dbReference>
<evidence type="ECO:0000256" key="5">
    <source>
        <dbReference type="ARBA" id="ARBA00022741"/>
    </source>
</evidence>
<name>A0A060NXG9_9BURK</name>
<dbReference type="EMBL" id="AP014569">
    <property type="protein sequence ID" value="BAO84233.1"/>
    <property type="molecule type" value="Genomic_DNA"/>
</dbReference>
<dbReference type="GO" id="GO:0016887">
    <property type="term" value="F:ATP hydrolysis activity"/>
    <property type="evidence" value="ECO:0007669"/>
    <property type="project" value="InterPro"/>
</dbReference>
<proteinExistence type="inferred from homology"/>
<dbReference type="Gene3D" id="1.20.1110.10">
    <property type="entry name" value="Calcium-transporting ATPase, transmembrane domain"/>
    <property type="match status" value="1"/>
</dbReference>
<dbReference type="Pfam" id="PF08282">
    <property type="entry name" value="Hydrolase_3"/>
    <property type="match status" value="1"/>
</dbReference>
<keyword evidence="14" id="KW-1185">Reference proteome</keyword>
<reference evidence="13 14" key="1">
    <citation type="journal article" date="2014" name="Nat. Commun.">
        <title>Physiological and genomic features of highly alkaliphilic hydrogen-utilizing Betaproteobacteria from a continental serpentinizing site.</title>
        <authorList>
            <person name="Suzuki S."/>
            <person name="Kuenen J.G."/>
            <person name="Schipper K."/>
            <person name="van der Velde S."/>
            <person name="Ishii S."/>
            <person name="Wu A."/>
            <person name="Sorokin D.Y."/>
            <person name="Tenney A."/>
            <person name="Meng X.Y."/>
            <person name="Morrill P.L."/>
            <person name="Kamagata Y."/>
            <person name="Muyzer G."/>
            <person name="Nealson K.H."/>
        </authorList>
    </citation>
    <scope>NUCLEOTIDE SEQUENCE [LARGE SCALE GENOMIC DNA]</scope>
    <source>
        <strain evidence="13 14">B1</strain>
    </source>
</reference>
<dbReference type="SFLD" id="SFLDF00027">
    <property type="entry name" value="p-type_atpase"/>
    <property type="match status" value="1"/>
</dbReference>
<evidence type="ECO:0000256" key="8">
    <source>
        <dbReference type="ARBA" id="ARBA00022967"/>
    </source>
</evidence>
<dbReference type="InterPro" id="IPR023299">
    <property type="entry name" value="ATPase_P-typ_cyto_dom_N"/>
</dbReference>
<dbReference type="FunFam" id="3.40.50.1000:FF:000028">
    <property type="entry name" value="Calcium-transporting P-type ATPase, putative"/>
    <property type="match status" value="1"/>
</dbReference>
<dbReference type="SUPFAM" id="SSF81665">
    <property type="entry name" value="Calcium ATPase, transmembrane domain M"/>
    <property type="match status" value="1"/>
</dbReference>
<feature type="transmembrane region" description="Helical" evidence="11">
    <location>
        <begin position="813"/>
        <end position="833"/>
    </location>
</feature>
<feature type="transmembrane region" description="Helical" evidence="11">
    <location>
        <begin position="292"/>
        <end position="313"/>
    </location>
</feature>
<dbReference type="HOGENOM" id="CLU_002360_3_3_4"/>
<dbReference type="InterPro" id="IPR008250">
    <property type="entry name" value="ATPase_P-typ_transduc_dom_A_sf"/>
</dbReference>
<keyword evidence="4 11" id="KW-0812">Transmembrane</keyword>
<keyword evidence="6" id="KW-0067">ATP-binding</keyword>
<protein>
    <submittedName>
        <fullName evidence="13">Cation transport ATPase</fullName>
    </submittedName>
</protein>
<dbReference type="Gene3D" id="3.40.1110.10">
    <property type="entry name" value="Calcium-transporting ATPase, cytoplasmic domain N"/>
    <property type="match status" value="1"/>
</dbReference>
<dbReference type="InterPro" id="IPR036412">
    <property type="entry name" value="HAD-like_sf"/>
</dbReference>
<dbReference type="GO" id="GO:0006883">
    <property type="term" value="P:intracellular sodium ion homeostasis"/>
    <property type="evidence" value="ECO:0007669"/>
    <property type="project" value="TreeGrafter"/>
</dbReference>
<keyword evidence="10 11" id="KW-0472">Membrane</keyword>
<dbReference type="Pfam" id="PF00690">
    <property type="entry name" value="Cation_ATPase_N"/>
    <property type="match status" value="1"/>
</dbReference>
<keyword evidence="7" id="KW-0460">Magnesium</keyword>
<evidence type="ECO:0000256" key="3">
    <source>
        <dbReference type="ARBA" id="ARBA00022553"/>
    </source>
</evidence>
<feature type="transmembrane region" description="Helical" evidence="11">
    <location>
        <begin position="916"/>
        <end position="936"/>
    </location>
</feature>
<evidence type="ECO:0000259" key="12">
    <source>
        <dbReference type="SMART" id="SM00831"/>
    </source>
</evidence>
<evidence type="ECO:0000256" key="2">
    <source>
        <dbReference type="ARBA" id="ARBA00005675"/>
    </source>
</evidence>
<dbReference type="GO" id="GO:0005886">
    <property type="term" value="C:plasma membrane"/>
    <property type="evidence" value="ECO:0007669"/>
    <property type="project" value="TreeGrafter"/>
</dbReference>
<dbReference type="Proteomes" id="UP000066014">
    <property type="component" value="Chromosome"/>
</dbReference>
<dbReference type="STRING" id="1458426.SMCB_2005"/>
<dbReference type="InterPro" id="IPR023214">
    <property type="entry name" value="HAD_sf"/>
</dbReference>
<evidence type="ECO:0000256" key="9">
    <source>
        <dbReference type="ARBA" id="ARBA00022989"/>
    </source>
</evidence>
<feature type="transmembrane region" description="Helical" evidence="11">
    <location>
        <begin position="125"/>
        <end position="145"/>
    </location>
</feature>
<evidence type="ECO:0000256" key="1">
    <source>
        <dbReference type="ARBA" id="ARBA00004127"/>
    </source>
</evidence>
<evidence type="ECO:0000256" key="10">
    <source>
        <dbReference type="ARBA" id="ARBA00023136"/>
    </source>
</evidence>
<dbReference type="InterPro" id="IPR050510">
    <property type="entry name" value="Cation_transp_ATPase_P-type"/>
</dbReference>
<dbReference type="PRINTS" id="PR00119">
    <property type="entry name" value="CATATPASE"/>
</dbReference>
<dbReference type="PANTHER" id="PTHR43294:SF20">
    <property type="entry name" value="P-TYPE ATPASE"/>
    <property type="match status" value="1"/>
</dbReference>
<dbReference type="SUPFAM" id="SSF56784">
    <property type="entry name" value="HAD-like"/>
    <property type="match status" value="1"/>
</dbReference>
<organism evidence="13 14">
    <name type="scientific">Serpentinimonas maccroryi</name>
    <dbReference type="NCBI Taxonomy" id="1458426"/>
    <lineage>
        <taxon>Bacteria</taxon>
        <taxon>Pseudomonadati</taxon>
        <taxon>Pseudomonadota</taxon>
        <taxon>Betaproteobacteria</taxon>
        <taxon>Burkholderiales</taxon>
        <taxon>Comamonadaceae</taxon>
        <taxon>Serpentinimonas</taxon>
    </lineage>
</organism>
<dbReference type="Gene3D" id="2.70.150.10">
    <property type="entry name" value="Calcium-transporting ATPase, cytoplasmic transduction domain A"/>
    <property type="match status" value="1"/>
</dbReference>
<keyword evidence="8" id="KW-1278">Translocase</keyword>
<dbReference type="PANTHER" id="PTHR43294">
    <property type="entry name" value="SODIUM/POTASSIUM-TRANSPORTING ATPASE SUBUNIT ALPHA"/>
    <property type="match status" value="1"/>
</dbReference>
<feature type="transmembrane region" description="Helical" evidence="11">
    <location>
        <begin position="773"/>
        <end position="792"/>
    </location>
</feature>
<dbReference type="InterPro" id="IPR006068">
    <property type="entry name" value="ATPase_P-typ_cation-transptr_C"/>
</dbReference>
<dbReference type="AlphaFoldDB" id="A0A060NXG9"/>
<keyword evidence="9 11" id="KW-1133">Transmembrane helix</keyword>
<dbReference type="FunFam" id="3.40.50.1000:FF:000001">
    <property type="entry name" value="Phospholipid-transporting ATPase IC"/>
    <property type="match status" value="1"/>
</dbReference>
<dbReference type="InterPro" id="IPR044492">
    <property type="entry name" value="P_typ_ATPase_HD_dom"/>
</dbReference>
<evidence type="ECO:0000256" key="7">
    <source>
        <dbReference type="ARBA" id="ARBA00022842"/>
    </source>
</evidence>
<dbReference type="GO" id="GO:0036376">
    <property type="term" value="P:sodium ion export across plasma membrane"/>
    <property type="evidence" value="ECO:0007669"/>
    <property type="project" value="TreeGrafter"/>
</dbReference>
<comment type="subcellular location">
    <subcellularLocation>
        <location evidence="1">Endomembrane system</location>
        <topology evidence="1">Multi-pass membrane protein</topology>
    </subcellularLocation>
</comment>
<evidence type="ECO:0000256" key="4">
    <source>
        <dbReference type="ARBA" id="ARBA00022692"/>
    </source>
</evidence>
<dbReference type="SUPFAM" id="SSF81653">
    <property type="entry name" value="Calcium ATPase, transduction domain A"/>
    <property type="match status" value="1"/>
</dbReference>
<evidence type="ECO:0000313" key="14">
    <source>
        <dbReference type="Proteomes" id="UP000066014"/>
    </source>
</evidence>
<keyword evidence="5" id="KW-0547">Nucleotide-binding</keyword>
<dbReference type="GO" id="GO:0030007">
    <property type="term" value="P:intracellular potassium ion homeostasis"/>
    <property type="evidence" value="ECO:0007669"/>
    <property type="project" value="TreeGrafter"/>
</dbReference>
<sequence>MGTGHGAEAVAPAPVVRMIIGSLPGFAPYSRAFALAPLEFACNMKSVPETPWHRLPPEEVLGLLGANPQQGLEAPEVQARQRSHGPNALPPPKGRGPLLRFLLQFHQVLVHILLVATVIKLAVGAYTDAAVIFGVIFLNAVIGFVQEGKALGALEALARALTTEATVLRGGQRQRIDARALVPGDIVLLASGDKVPADLRLLGVRELRVAEAALTGESLPVEKNADPLAADTVLADRRNMAYSSTLVHYGTATGVVVATGSGTEIGRISQLLAQTDVLATPLTQRITRFSHWLMWAILSLAALTFAVGTFVHGKPLIDMFLAAVALAVAMIPEGLVVVLTITLAIGVSRMARRHAIIRHLPAVETLGSTTVICSDKTGTLTRNEMTVQRLWAGGAGAEVGGVGYAPQGALSRDGQPLPVLPPALHELLRAGLLCNDAVLREDGSGWRIDGDPTEGALIVAARKAGLLEAAEATAQPRLDALPFESQHQYMATLHGGAPPRLYLKGAVEAVLARCSHALAADGSRQPLAADAVHAQVEAMARLGLRVLAFARRSGQGLAHIGHDDVAGGLEFIGLQGMIDPPRAEAVRAVQACHTAGIRVKMITGDHAVTAAAIAAEIGLDPRATRERPPRALSGRELEALDAAAFEAAAADTAVFARVTPEQKLRLVQALQARGEVVAMTGDGVNDAPALKRADIGVAMGITGTEVSKEAAAMVLTDDNFASIEAAVEEGRGVFDNIVKFISWILPTNAGQGLVIIAAILAAQPLPILPVQALWINMTTAVLLGLTLCFEPREAGIMRRPPRRPEAPILNLELVLRIVLVGVMLMVGATVLFHDALARGLSEAEARTIALAVFAVGQSFYLLNMRSLRQSMWRLGLMSNPWIWVGIAAMMGSQLLLTYVPLMNTLFHTAPIAAAEWLPVLAVGLTIYAVIGAEKLLRKTLEARAAKASGGKA</sequence>